<dbReference type="Ensembl" id="ENSAMXT00005000389.1">
    <property type="protein sequence ID" value="ENSAMXP00005000353.1"/>
    <property type="gene ID" value="ENSAMXG00005000190.1"/>
</dbReference>
<accession>A0A8B9GPM7</accession>
<dbReference type="AlphaFoldDB" id="A0A8B9GPM7"/>
<dbReference type="InterPro" id="IPR046341">
    <property type="entry name" value="SET_dom_sf"/>
</dbReference>
<name>A0A8B9GPM7_ASTMX</name>
<dbReference type="Gene3D" id="3.90.1410.10">
    <property type="entry name" value="set domain protein methyltransferase, domain 1"/>
    <property type="match status" value="1"/>
</dbReference>
<protein>
    <submittedName>
        <fullName evidence="1">SET domain containing 3, actin histidine methyltransferase</fullName>
    </submittedName>
</protein>
<proteinExistence type="predicted"/>
<sequence length="170" mass="19307">MQRKQVHIHKVLRVQKSIFGGKHLVECSSAAPSAGKEWEEYVQIRALVEKIRKKQKGVSVVFEGSREDYFPELMSWAAECGASCDGFEISSFADEGYGLKATRDIKAEELFLWIPRKMLMTVESAKNSVLGEFGRIADPEFNLKNIKVLFGKKPPHLPYHAITFEQLYAI</sequence>
<evidence type="ECO:0000313" key="2">
    <source>
        <dbReference type="Proteomes" id="UP000694621"/>
    </source>
</evidence>
<dbReference type="Proteomes" id="UP000694621">
    <property type="component" value="Unplaced"/>
</dbReference>
<reference evidence="1" key="1">
    <citation type="submission" date="2025-08" db="UniProtKB">
        <authorList>
            <consortium name="Ensembl"/>
        </authorList>
    </citation>
    <scope>IDENTIFICATION</scope>
</reference>
<evidence type="ECO:0000313" key="1">
    <source>
        <dbReference type="Ensembl" id="ENSAMXP00005000353.1"/>
    </source>
</evidence>
<organism evidence="1 2">
    <name type="scientific">Astyanax mexicanus</name>
    <name type="common">Blind cave fish</name>
    <name type="synonym">Astyanax fasciatus mexicanus</name>
    <dbReference type="NCBI Taxonomy" id="7994"/>
    <lineage>
        <taxon>Eukaryota</taxon>
        <taxon>Metazoa</taxon>
        <taxon>Chordata</taxon>
        <taxon>Craniata</taxon>
        <taxon>Vertebrata</taxon>
        <taxon>Euteleostomi</taxon>
        <taxon>Actinopterygii</taxon>
        <taxon>Neopterygii</taxon>
        <taxon>Teleostei</taxon>
        <taxon>Ostariophysi</taxon>
        <taxon>Characiformes</taxon>
        <taxon>Characoidei</taxon>
        <taxon>Acestrorhamphidae</taxon>
        <taxon>Acestrorhamphinae</taxon>
        <taxon>Astyanax</taxon>
    </lineage>
</organism>
<dbReference type="SUPFAM" id="SSF82199">
    <property type="entry name" value="SET domain"/>
    <property type="match status" value="1"/>
</dbReference>